<evidence type="ECO:0000313" key="4">
    <source>
        <dbReference type="Proteomes" id="UP000093903"/>
    </source>
</evidence>
<dbReference type="RefSeq" id="WP_065180169.1">
    <property type="nucleotide sequence ID" value="NZ_LYXA01000003.1"/>
</dbReference>
<protein>
    <recommendedName>
        <fullName evidence="2">Restriction system protein Mrr-like N-terminal domain-containing protein</fullName>
    </recommendedName>
</protein>
<gene>
    <name evidence="3" type="ORF">A9P98_17790</name>
</gene>
<organism evidence="3 4">
    <name type="scientific">Cylindrospermopsis raciborskii CS-505</name>
    <dbReference type="NCBI Taxonomy" id="533240"/>
    <lineage>
        <taxon>Bacteria</taxon>
        <taxon>Bacillati</taxon>
        <taxon>Cyanobacteriota</taxon>
        <taxon>Cyanophyceae</taxon>
        <taxon>Nostocales</taxon>
        <taxon>Aphanizomenonaceae</taxon>
        <taxon>Cylindrospermopsis</taxon>
    </lineage>
</organism>
<dbReference type="EMBL" id="LYXA01000003">
    <property type="protein sequence ID" value="OBU74818.1"/>
    <property type="molecule type" value="Genomic_DNA"/>
</dbReference>
<dbReference type="Pfam" id="PF14338">
    <property type="entry name" value="Mrr_N"/>
    <property type="match status" value="1"/>
</dbReference>
<feature type="region of interest" description="Disordered" evidence="1">
    <location>
        <begin position="41"/>
        <end position="61"/>
    </location>
</feature>
<name>A0A853MC96_9CYAN</name>
<accession>A0A853MC96</accession>
<evidence type="ECO:0000313" key="3">
    <source>
        <dbReference type="EMBL" id="OBU74818.1"/>
    </source>
</evidence>
<dbReference type="AlphaFoldDB" id="A0A853MC96"/>
<sequence>MPIPDYQTLMLPVLRSAAQGEVKLGDIASSLAESLGLSEEEVSELLPSLPGDKGVEDEMWQ</sequence>
<comment type="caution">
    <text evidence="3">The sequence shown here is derived from an EMBL/GenBank/DDBJ whole genome shotgun (WGS) entry which is preliminary data.</text>
</comment>
<dbReference type="Proteomes" id="UP000093903">
    <property type="component" value="Unassembled WGS sequence"/>
</dbReference>
<evidence type="ECO:0000259" key="2">
    <source>
        <dbReference type="Pfam" id="PF14338"/>
    </source>
</evidence>
<dbReference type="InterPro" id="IPR025745">
    <property type="entry name" value="Mrr-like_N_dom"/>
</dbReference>
<feature type="domain" description="Restriction system protein Mrr-like N-terminal" evidence="2">
    <location>
        <begin position="6"/>
        <end position="48"/>
    </location>
</feature>
<proteinExistence type="predicted"/>
<evidence type="ECO:0000256" key="1">
    <source>
        <dbReference type="SAM" id="MobiDB-lite"/>
    </source>
</evidence>
<reference evidence="3 4" key="1">
    <citation type="submission" date="2016-05" db="EMBL/GenBank/DDBJ databases">
        <title>First complete genome of the cyanobacterium Cylindrospermopsis raciborskii CS505, containing a circular chromosome and a single extrachromosomal element.</title>
        <authorList>
            <person name="Fuentes J."/>
            <person name="Tamames J."/>
            <person name="Allen E."/>
            <person name="Plominski A."/>
            <person name="Vasquez M."/>
        </authorList>
    </citation>
    <scope>NUCLEOTIDE SEQUENCE [LARGE SCALE GENOMIC DNA]</scope>
    <source>
        <strain evidence="3 4">CS505</strain>
    </source>
</reference>